<keyword evidence="2" id="KW-1185">Reference proteome</keyword>
<proteinExistence type="predicted"/>
<accession>A0A0B6WVX6</accession>
<dbReference type="OrthoDB" id="123228at2"/>
<dbReference type="STRING" id="454194.PYK22_01244"/>
<dbReference type="AlphaFoldDB" id="A0A0B6WVX6"/>
<reference evidence="1 2" key="2">
    <citation type="submission" date="2015-01" db="EMBL/GenBank/DDBJ databases">
        <title>Complete genome sequence of Pyrinomonas methylaliphatogenes type strain K22T.</title>
        <authorList>
            <person name="Lee K.C.Y."/>
            <person name="Power J.F."/>
            <person name="Dunfield P.F."/>
            <person name="Morgan X.C."/>
            <person name="Huttenhower C."/>
            <person name="Stott M.B."/>
        </authorList>
    </citation>
    <scope>NUCLEOTIDE SEQUENCE [LARGE SCALE GENOMIC DNA]</scope>
    <source>
        <strain evidence="1 2">K22</strain>
    </source>
</reference>
<protein>
    <submittedName>
        <fullName evidence="1">Uncharacterized protein</fullName>
    </submittedName>
</protein>
<name>A0A0B6WVX6_9BACT</name>
<evidence type="ECO:0000313" key="2">
    <source>
        <dbReference type="Proteomes" id="UP000031518"/>
    </source>
</evidence>
<evidence type="ECO:0000313" key="1">
    <source>
        <dbReference type="EMBL" id="CDM65246.1"/>
    </source>
</evidence>
<sequence length="69" mass="7881">MITEAKTLAEIDQQALRLLYKELGVANTARFLKQFTLGYGDYTEERAALFADVSLDEIADDVKRRREKA</sequence>
<organism evidence="1 2">
    <name type="scientific">Pyrinomonas methylaliphatogenes</name>
    <dbReference type="NCBI Taxonomy" id="454194"/>
    <lineage>
        <taxon>Bacteria</taxon>
        <taxon>Pseudomonadati</taxon>
        <taxon>Acidobacteriota</taxon>
        <taxon>Blastocatellia</taxon>
        <taxon>Blastocatellales</taxon>
        <taxon>Pyrinomonadaceae</taxon>
        <taxon>Pyrinomonas</taxon>
    </lineage>
</organism>
<gene>
    <name evidence="1" type="ORF">PYK22_01244</name>
</gene>
<dbReference type="RefSeq" id="WP_041975267.1">
    <property type="nucleotide sequence ID" value="NZ_CBXV010000004.1"/>
</dbReference>
<dbReference type="Proteomes" id="UP000031518">
    <property type="component" value="Unassembled WGS sequence"/>
</dbReference>
<dbReference type="EMBL" id="CBXV010000004">
    <property type="protein sequence ID" value="CDM65246.1"/>
    <property type="molecule type" value="Genomic_DNA"/>
</dbReference>
<reference evidence="1 2" key="1">
    <citation type="submission" date="2013-12" db="EMBL/GenBank/DDBJ databases">
        <authorList>
            <person name="Stott M."/>
        </authorList>
    </citation>
    <scope>NUCLEOTIDE SEQUENCE [LARGE SCALE GENOMIC DNA]</scope>
    <source>
        <strain evidence="1 2">K22</strain>
    </source>
</reference>